<organism evidence="2 3">
    <name type="scientific">Pelotomaculum propionicicum</name>
    <dbReference type="NCBI Taxonomy" id="258475"/>
    <lineage>
        <taxon>Bacteria</taxon>
        <taxon>Bacillati</taxon>
        <taxon>Bacillota</taxon>
        <taxon>Clostridia</taxon>
        <taxon>Eubacteriales</taxon>
        <taxon>Desulfotomaculaceae</taxon>
        <taxon>Pelotomaculum</taxon>
    </lineage>
</organism>
<keyword evidence="1" id="KW-1133">Transmembrane helix</keyword>
<evidence type="ECO:0000313" key="3">
    <source>
        <dbReference type="Proteomes" id="UP000297597"/>
    </source>
</evidence>
<keyword evidence="1" id="KW-0472">Membrane</keyword>
<comment type="caution">
    <text evidence="2">The sequence shown here is derived from an EMBL/GenBank/DDBJ whole genome shotgun (WGS) entry which is preliminary data.</text>
</comment>
<sequence length="86" mass="9264">MLPSVPVMPGAAFTRRKVYVLVVIPPLPSSAVIVMLCWVLMARAVHWAEVIVRVISVFFGALFSVLSTVVLSFSVIFTASLSASLT</sequence>
<accession>A0A4Y7R926</accession>
<feature type="transmembrane region" description="Helical" evidence="1">
    <location>
        <begin position="54"/>
        <end position="77"/>
    </location>
</feature>
<protein>
    <submittedName>
        <fullName evidence="2">Uncharacterized protein</fullName>
    </submittedName>
</protein>
<dbReference type="EMBL" id="QFFZ01000146">
    <property type="protein sequence ID" value="TEB05140.1"/>
    <property type="molecule type" value="Genomic_DNA"/>
</dbReference>
<evidence type="ECO:0000256" key="1">
    <source>
        <dbReference type="SAM" id="Phobius"/>
    </source>
</evidence>
<keyword evidence="1" id="KW-0812">Transmembrane</keyword>
<feature type="transmembrane region" description="Helical" evidence="1">
    <location>
        <begin position="20"/>
        <end position="42"/>
    </location>
</feature>
<evidence type="ECO:0000313" key="2">
    <source>
        <dbReference type="EMBL" id="TEB05140.1"/>
    </source>
</evidence>
<reference evidence="2 3" key="1">
    <citation type="journal article" date="2018" name="Environ. Microbiol.">
        <title>Novel energy conservation strategies and behaviour of Pelotomaculum schinkii driving syntrophic propionate catabolism.</title>
        <authorList>
            <person name="Hidalgo-Ahumada C.A.P."/>
            <person name="Nobu M.K."/>
            <person name="Narihiro T."/>
            <person name="Tamaki H."/>
            <person name="Liu W.T."/>
            <person name="Kamagata Y."/>
            <person name="Stams A.J.M."/>
            <person name="Imachi H."/>
            <person name="Sousa D.Z."/>
        </authorList>
    </citation>
    <scope>NUCLEOTIDE SEQUENCE [LARGE SCALE GENOMIC DNA]</scope>
    <source>
        <strain evidence="2 3">MGP</strain>
    </source>
</reference>
<dbReference type="Proteomes" id="UP000297597">
    <property type="component" value="Unassembled WGS sequence"/>
</dbReference>
<gene>
    <name evidence="2" type="ORF">Pmgp_03829</name>
</gene>
<name>A0A4Y7R926_9FIRM</name>
<dbReference type="AlphaFoldDB" id="A0A4Y7R926"/>
<proteinExistence type="predicted"/>
<keyword evidence="3" id="KW-1185">Reference proteome</keyword>